<comment type="caution">
    <text evidence="1">The sequence shown here is derived from an EMBL/GenBank/DDBJ whole genome shotgun (WGS) entry which is preliminary data.</text>
</comment>
<keyword evidence="2" id="KW-1185">Reference proteome</keyword>
<dbReference type="EMBL" id="JAAKZX010000176">
    <property type="protein sequence ID" value="NGO47363.1"/>
    <property type="molecule type" value="Genomic_DNA"/>
</dbReference>
<accession>A0ABX0E475</accession>
<protein>
    <submittedName>
        <fullName evidence="1">Uncharacterized protein</fullName>
    </submittedName>
</protein>
<gene>
    <name evidence="1" type="ORF">G6048_36495</name>
</gene>
<reference evidence="1 2" key="1">
    <citation type="submission" date="2020-02" db="EMBL/GenBank/DDBJ databases">
        <title>Whole-genome analyses of novel actinobacteria.</title>
        <authorList>
            <person name="Sahin N."/>
            <person name="Tokatli A."/>
        </authorList>
    </citation>
    <scope>NUCLEOTIDE SEQUENCE [LARGE SCALE GENOMIC DNA]</scope>
    <source>
        <strain evidence="1 2">YC419</strain>
    </source>
</reference>
<dbReference type="RefSeq" id="WP_165343882.1">
    <property type="nucleotide sequence ID" value="NZ_JAAKZX010000176.1"/>
</dbReference>
<evidence type="ECO:0000313" key="1">
    <source>
        <dbReference type="EMBL" id="NGO47363.1"/>
    </source>
</evidence>
<organism evidence="1 2">
    <name type="scientific">Streptomyces ureilyticus</name>
    <dbReference type="NCBI Taxonomy" id="1775131"/>
    <lineage>
        <taxon>Bacteria</taxon>
        <taxon>Bacillati</taxon>
        <taxon>Actinomycetota</taxon>
        <taxon>Actinomycetes</taxon>
        <taxon>Kitasatosporales</taxon>
        <taxon>Streptomycetaceae</taxon>
        <taxon>Streptomyces</taxon>
    </lineage>
</organism>
<sequence>MTEYTTYGTSTHSPSELAQLVTSRLGLVFTERDSYYRGVYYTAEHSDGRVQIQPNSIPGDDDEDELYASEHPTSRVLLLTTSSAPALHTGLESIDGLARL</sequence>
<dbReference type="Proteomes" id="UP001518140">
    <property type="component" value="Unassembled WGS sequence"/>
</dbReference>
<evidence type="ECO:0000313" key="2">
    <source>
        <dbReference type="Proteomes" id="UP001518140"/>
    </source>
</evidence>
<proteinExistence type="predicted"/>
<name>A0ABX0E475_9ACTN</name>